<evidence type="ECO:0000259" key="5">
    <source>
        <dbReference type="PROSITE" id="PS50975"/>
    </source>
</evidence>
<dbReference type="Pfam" id="PF15632">
    <property type="entry name" value="ATPgrasp_Ter"/>
    <property type="match status" value="1"/>
</dbReference>
<dbReference type="PIRSF" id="PIRSF029120">
    <property type="entry name" value="UCP029120"/>
    <property type="match status" value="1"/>
</dbReference>
<dbReference type="RefSeq" id="WP_115006363.1">
    <property type="nucleotide sequence ID" value="NZ_UGQU01000001.1"/>
</dbReference>
<dbReference type="InterPro" id="IPR011226">
    <property type="entry name" value="ATP-grasp_fam"/>
</dbReference>
<dbReference type="InterPro" id="IPR052032">
    <property type="entry name" value="ATP-dep_AA_Ligase"/>
</dbReference>
<keyword evidence="1 6" id="KW-0436">Ligase</keyword>
<dbReference type="EC" id="6.3.5.5" evidence="6"/>
<protein>
    <submittedName>
        <fullName evidence="6">Carbamoyl-phosphate synthase large chain</fullName>
        <ecNumber evidence="6">6.3.5.5</ecNumber>
    </submittedName>
</protein>
<dbReference type="PANTHER" id="PTHR43585:SF2">
    <property type="entry name" value="ATP-GRASP ENZYME FSQD"/>
    <property type="match status" value="1"/>
</dbReference>
<evidence type="ECO:0000256" key="3">
    <source>
        <dbReference type="ARBA" id="ARBA00022840"/>
    </source>
</evidence>
<evidence type="ECO:0000313" key="7">
    <source>
        <dbReference type="Proteomes" id="UP000254437"/>
    </source>
</evidence>
<accession>A0A378T5H0</accession>
<dbReference type="EMBL" id="UGQU01000001">
    <property type="protein sequence ID" value="STZ56058.1"/>
    <property type="molecule type" value="Genomic_DNA"/>
</dbReference>
<proteinExistence type="predicted"/>
<dbReference type="InterPro" id="IPR011761">
    <property type="entry name" value="ATP-grasp"/>
</dbReference>
<dbReference type="Proteomes" id="UP000254437">
    <property type="component" value="Unassembled WGS sequence"/>
</dbReference>
<name>A0A378T5H0_MORLA</name>
<dbReference type="Gene3D" id="3.30.470.20">
    <property type="entry name" value="ATP-grasp fold, B domain"/>
    <property type="match status" value="1"/>
</dbReference>
<evidence type="ECO:0000256" key="1">
    <source>
        <dbReference type="ARBA" id="ARBA00022598"/>
    </source>
</evidence>
<evidence type="ECO:0000313" key="6">
    <source>
        <dbReference type="EMBL" id="STZ56058.1"/>
    </source>
</evidence>
<gene>
    <name evidence="6" type="primary">carB_1</name>
    <name evidence="6" type="ORF">NCTC10359_00659</name>
</gene>
<sequence length="343" mass="38289">MTTALWLAEAQSSQRDMLISLQRIKQTHDLHIIASHRHDRPEILSLADETITEPNDESRVPFVVDSAINKGVSVLLIGRNGVDYEPYRSQLARHGVRLLTGATCVDTLHTIDDKFTFTQHCYAHNIPVATAWRFDSFDELTALIAKHGNQRLCIKPAQGIFAEGFWILDNHHGQTDPFYHLYRTEHKKIHTDEFLHAYANSPLAQSTPMLLMPYLSGVEYSIDVVCEHGEVLGAVTRLKVGSVQYVSYEQSIMDVVVPLIQSFGADGIVSVQTRADEHGNHKVLEINPRPSGGIGYTVHGGLDLTVLAMLYFAGLTARPSLDDSIRQITPCKVRPLMTSVRID</sequence>
<dbReference type="PANTHER" id="PTHR43585">
    <property type="entry name" value="FUMIPYRROLE BIOSYNTHESIS PROTEIN C"/>
    <property type="match status" value="1"/>
</dbReference>
<dbReference type="GO" id="GO:0005524">
    <property type="term" value="F:ATP binding"/>
    <property type="evidence" value="ECO:0007669"/>
    <property type="project" value="UniProtKB-UniRule"/>
</dbReference>
<reference evidence="6 7" key="1">
    <citation type="submission" date="2018-06" db="EMBL/GenBank/DDBJ databases">
        <authorList>
            <consortium name="Pathogen Informatics"/>
            <person name="Doyle S."/>
        </authorList>
    </citation>
    <scope>NUCLEOTIDE SEQUENCE [LARGE SCALE GENOMIC DNA]</scope>
    <source>
        <strain evidence="6 7">NCTC10359</strain>
    </source>
</reference>
<feature type="domain" description="ATP-grasp" evidence="5">
    <location>
        <begin position="118"/>
        <end position="313"/>
    </location>
</feature>
<dbReference type="SUPFAM" id="SSF56059">
    <property type="entry name" value="Glutathione synthetase ATP-binding domain-like"/>
    <property type="match status" value="1"/>
</dbReference>
<dbReference type="AlphaFoldDB" id="A0A378T5H0"/>
<dbReference type="GO" id="GO:0004088">
    <property type="term" value="F:carbamoyl-phosphate synthase (glutamine-hydrolyzing) activity"/>
    <property type="evidence" value="ECO:0007669"/>
    <property type="project" value="UniProtKB-EC"/>
</dbReference>
<evidence type="ECO:0000256" key="4">
    <source>
        <dbReference type="PROSITE-ProRule" id="PRU00409"/>
    </source>
</evidence>
<organism evidence="6 7">
    <name type="scientific">Moraxella lacunata</name>
    <dbReference type="NCBI Taxonomy" id="477"/>
    <lineage>
        <taxon>Bacteria</taxon>
        <taxon>Pseudomonadati</taxon>
        <taxon>Pseudomonadota</taxon>
        <taxon>Gammaproteobacteria</taxon>
        <taxon>Moraxellales</taxon>
        <taxon>Moraxellaceae</taxon>
        <taxon>Moraxella</taxon>
    </lineage>
</organism>
<dbReference type="GO" id="GO:0046872">
    <property type="term" value="F:metal ion binding"/>
    <property type="evidence" value="ECO:0007669"/>
    <property type="project" value="InterPro"/>
</dbReference>
<keyword evidence="3 4" id="KW-0067">ATP-binding</keyword>
<dbReference type="PROSITE" id="PS50975">
    <property type="entry name" value="ATP_GRASP"/>
    <property type="match status" value="1"/>
</dbReference>
<keyword evidence="2 4" id="KW-0547">Nucleotide-binding</keyword>
<evidence type="ECO:0000256" key="2">
    <source>
        <dbReference type="ARBA" id="ARBA00022741"/>
    </source>
</evidence>